<accession>A0A7G5GQ41</accession>
<evidence type="ECO:0000256" key="3">
    <source>
        <dbReference type="SAM" id="Coils"/>
    </source>
</evidence>
<dbReference type="InterPro" id="IPR030392">
    <property type="entry name" value="S74_ICA"/>
</dbReference>
<dbReference type="CDD" id="cd12820">
    <property type="entry name" value="LbR_YadA-like"/>
    <property type="match status" value="1"/>
</dbReference>
<dbReference type="SUPFAM" id="SSF101967">
    <property type="entry name" value="Adhesin YadA, collagen-binding domain"/>
    <property type="match status" value="2"/>
</dbReference>
<feature type="coiled-coil region" evidence="3">
    <location>
        <begin position="495"/>
        <end position="536"/>
    </location>
</feature>
<evidence type="ECO:0000259" key="5">
    <source>
        <dbReference type="PROSITE" id="PS01180"/>
    </source>
</evidence>
<evidence type="ECO:0000256" key="2">
    <source>
        <dbReference type="ARBA" id="ARBA00023157"/>
    </source>
</evidence>
<proteinExistence type="predicted"/>
<dbReference type="InterPro" id="IPR035914">
    <property type="entry name" value="Sperma_CUB_dom_sf"/>
</dbReference>
<evidence type="ECO:0000313" key="7">
    <source>
        <dbReference type="EMBL" id="QMW00983.1"/>
    </source>
</evidence>
<feature type="domain" description="CUB" evidence="5">
    <location>
        <begin position="69"/>
        <end position="178"/>
    </location>
</feature>
<dbReference type="SMART" id="SM00042">
    <property type="entry name" value="CUB"/>
    <property type="match status" value="1"/>
</dbReference>
<name>A0A7G5GQ41_9BACT</name>
<evidence type="ECO:0000256" key="1">
    <source>
        <dbReference type="ARBA" id="ARBA00022737"/>
    </source>
</evidence>
<feature type="signal peptide" evidence="4">
    <location>
        <begin position="1"/>
        <end position="23"/>
    </location>
</feature>
<feature type="chain" id="PRO_5028960542" evidence="4">
    <location>
        <begin position="24"/>
        <end position="546"/>
    </location>
</feature>
<keyword evidence="1" id="KW-0677">Repeat</keyword>
<evidence type="ECO:0000313" key="8">
    <source>
        <dbReference type="Proteomes" id="UP000515369"/>
    </source>
</evidence>
<dbReference type="InterPro" id="IPR008640">
    <property type="entry name" value="Adhesin_Head_dom"/>
</dbReference>
<dbReference type="Gene3D" id="2.150.10.10">
    <property type="entry name" value="Serralysin-like metalloprotease, C-terminal"/>
    <property type="match status" value="2"/>
</dbReference>
<gene>
    <name evidence="7" type="ORF">H3H32_23800</name>
</gene>
<keyword evidence="2" id="KW-1015">Disulfide bond</keyword>
<organism evidence="7 8">
    <name type="scientific">Spirosoma foliorum</name>
    <dbReference type="NCBI Taxonomy" id="2710596"/>
    <lineage>
        <taxon>Bacteria</taxon>
        <taxon>Pseudomonadati</taxon>
        <taxon>Bacteroidota</taxon>
        <taxon>Cytophagia</taxon>
        <taxon>Cytophagales</taxon>
        <taxon>Cytophagaceae</taxon>
        <taxon>Spirosoma</taxon>
    </lineage>
</organism>
<dbReference type="Pfam" id="PF13884">
    <property type="entry name" value="Peptidase_S74"/>
    <property type="match status" value="1"/>
</dbReference>
<evidence type="ECO:0000259" key="6">
    <source>
        <dbReference type="PROSITE" id="PS51688"/>
    </source>
</evidence>
<dbReference type="InterPro" id="IPR011049">
    <property type="entry name" value="Serralysin-like_metalloprot_C"/>
</dbReference>
<dbReference type="Proteomes" id="UP000515369">
    <property type="component" value="Chromosome"/>
</dbReference>
<dbReference type="InterPro" id="IPR000859">
    <property type="entry name" value="CUB_dom"/>
</dbReference>
<dbReference type="AlphaFoldDB" id="A0A7G5GQ41"/>
<dbReference type="Gene3D" id="2.60.120.290">
    <property type="entry name" value="Spermadhesin, CUB domain"/>
    <property type="match status" value="1"/>
</dbReference>
<dbReference type="SUPFAM" id="SSF49854">
    <property type="entry name" value="Spermadhesin, CUB domain"/>
    <property type="match status" value="1"/>
</dbReference>
<keyword evidence="3" id="KW-0175">Coiled coil</keyword>
<keyword evidence="4" id="KW-0732">Signal</keyword>
<dbReference type="PANTHER" id="PTHR24251">
    <property type="entry name" value="OVOCHYMASE-RELATED"/>
    <property type="match status" value="1"/>
</dbReference>
<sequence length="546" mass="57588">MNRIIVALALSGLLLTLATASYAQFGINAPAGVSPTQDLEVYTRNGFLVQQKYVLTSTDPNASVNILSCVSNPAALTAQAGILKDPSGDANYSASVSYTCTQAISVTGVGIELVFEDLDTELTDDYVSITDNTLYEQRFSGNSSPARLIITGGYVTIKFRTDSDANVGRGFRLRWRALNSEIVTSPTPIAFGSAMQFDTKSYSFKAGYNNRASGNASSAFGYNSTASGDYSTAMGNQSIAGGDYSMALGQNNSATSLGAIAIGSANFVAQYAIGLGSQNSVSGLVSAVLGSQNTASGVTAGVLGYKNTASGDNSTALGNNNTTSGAYSAALGNNNTASGAYSTVLGYRMNTNSKTGAFMIGDSDPLGQGVTASGVTDQFVGRFLNGYFLLTCGDRNTGSGSRTGVQIGQGQNSWASISDSTKKERFRPINHTDLLQKINAMRLTTWNYKGQTQIRHYGPMAQDFYAAFGHDGLGQVGCDTLIYSHDFAGVTFAGVQALIRENEALKARLAQQEARLQQAEQDVRQANARLDALEAVLVPRRRVARR</sequence>
<dbReference type="Pfam" id="PF00431">
    <property type="entry name" value="CUB"/>
    <property type="match status" value="1"/>
</dbReference>
<evidence type="ECO:0000256" key="4">
    <source>
        <dbReference type="SAM" id="SignalP"/>
    </source>
</evidence>
<protein>
    <submittedName>
        <fullName evidence="7">Tail fiber domain-containing protein</fullName>
    </submittedName>
</protein>
<dbReference type="PROSITE" id="PS51688">
    <property type="entry name" value="ICA"/>
    <property type="match status" value="1"/>
</dbReference>
<feature type="domain" description="Peptidase S74" evidence="6">
    <location>
        <begin position="418"/>
        <end position="509"/>
    </location>
</feature>
<dbReference type="EMBL" id="CP059732">
    <property type="protein sequence ID" value="QMW00983.1"/>
    <property type="molecule type" value="Genomic_DNA"/>
</dbReference>
<keyword evidence="8" id="KW-1185">Reference proteome</keyword>
<dbReference type="Pfam" id="PF05658">
    <property type="entry name" value="YadA_head"/>
    <property type="match status" value="4"/>
</dbReference>
<dbReference type="PROSITE" id="PS01180">
    <property type="entry name" value="CUB"/>
    <property type="match status" value="1"/>
</dbReference>
<dbReference type="GO" id="GO:0019867">
    <property type="term" value="C:outer membrane"/>
    <property type="evidence" value="ECO:0007669"/>
    <property type="project" value="InterPro"/>
</dbReference>
<reference evidence="7 8" key="1">
    <citation type="submission" date="2020-07" db="EMBL/GenBank/DDBJ databases">
        <title>Spirosoma foliorum sp. nov., isolated from the leaves on the Nejang mountain Korea, Republic of.</title>
        <authorList>
            <person name="Ho H."/>
            <person name="Lee Y.-J."/>
            <person name="Nurcahyanto D.-A."/>
            <person name="Kim S.-G."/>
        </authorList>
    </citation>
    <scope>NUCLEOTIDE SEQUENCE [LARGE SCALE GENOMIC DNA]</scope>
    <source>
        <strain evidence="7 8">PL0136</strain>
    </source>
</reference>
<dbReference type="RefSeq" id="WP_182458096.1">
    <property type="nucleotide sequence ID" value="NZ_CP059732.1"/>
</dbReference>
<dbReference type="CDD" id="cd00041">
    <property type="entry name" value="CUB"/>
    <property type="match status" value="1"/>
</dbReference>
<dbReference type="KEGG" id="sfol:H3H32_23800"/>